<dbReference type="InterPro" id="IPR035396">
    <property type="entry name" value="Bac_rhamnosid6H"/>
</dbReference>
<feature type="domain" description="Alpha-L-rhamnosidase C-terminal" evidence="8">
    <location>
        <begin position="982"/>
        <end position="1045"/>
    </location>
</feature>
<dbReference type="CAZy" id="GH78">
    <property type="family name" value="Glycoside Hydrolase Family 78"/>
</dbReference>
<dbReference type="Gene3D" id="2.60.40.10">
    <property type="entry name" value="Immunoglobulins"/>
    <property type="match status" value="1"/>
</dbReference>
<dbReference type="PIRSF" id="PIRSF010631">
    <property type="entry name" value="A-rhamnsds"/>
    <property type="match status" value="1"/>
</dbReference>
<dbReference type="Pfam" id="PF17389">
    <property type="entry name" value="Bac_rhamnosid6H"/>
    <property type="match status" value="1"/>
</dbReference>
<evidence type="ECO:0000256" key="4">
    <source>
        <dbReference type="SAM" id="MobiDB-lite"/>
    </source>
</evidence>
<dbReference type="InterPro" id="IPR008902">
    <property type="entry name" value="Rhamnosid_concanavalin"/>
</dbReference>
<evidence type="ECO:0000256" key="1">
    <source>
        <dbReference type="ARBA" id="ARBA00001445"/>
    </source>
</evidence>
<evidence type="ECO:0000313" key="10">
    <source>
        <dbReference type="Proteomes" id="UP000002071"/>
    </source>
</evidence>
<feature type="domain" description="Alpha-L-rhamnosidase six-hairpin glycosidase" evidence="7">
    <location>
        <begin position="631"/>
        <end position="968"/>
    </location>
</feature>
<feature type="region of interest" description="Disordered" evidence="4">
    <location>
        <begin position="224"/>
        <end position="246"/>
    </location>
</feature>
<evidence type="ECO:0000259" key="5">
    <source>
        <dbReference type="Pfam" id="PF05592"/>
    </source>
</evidence>
<evidence type="ECO:0000256" key="3">
    <source>
        <dbReference type="ARBA" id="ARBA00022801"/>
    </source>
</evidence>
<dbReference type="OrthoDB" id="180586at2157"/>
<dbReference type="HOGENOM" id="CLU_002926_3_0_2"/>
<dbReference type="Gene3D" id="1.50.10.10">
    <property type="match status" value="1"/>
</dbReference>
<dbReference type="eggNOG" id="arCOG03285">
    <property type="taxonomic scope" value="Archaea"/>
</dbReference>
<proteinExistence type="predicted"/>
<dbReference type="Pfam" id="PF05592">
    <property type="entry name" value="Bac_rhamnosid"/>
    <property type="match status" value="1"/>
</dbReference>
<dbReference type="Pfam" id="PF25788">
    <property type="entry name" value="Ig_Rha78A_N"/>
    <property type="match status" value="1"/>
</dbReference>
<dbReference type="InterPro" id="IPR013783">
    <property type="entry name" value="Ig-like_fold"/>
</dbReference>
<keyword evidence="3" id="KW-0378">Hydrolase</keyword>
<dbReference type="Pfam" id="PF17390">
    <property type="entry name" value="Bac_rhamnosid_C"/>
    <property type="match status" value="1"/>
</dbReference>
<dbReference type="RefSeq" id="WP_012795221.1">
    <property type="nucleotide sequence ID" value="NC_013158.1"/>
</dbReference>
<dbReference type="InterPro" id="IPR016007">
    <property type="entry name" value="Alpha_rhamnosid"/>
</dbReference>
<feature type="region of interest" description="Disordered" evidence="4">
    <location>
        <begin position="481"/>
        <end position="506"/>
    </location>
</feature>
<dbReference type="InterPro" id="IPR008928">
    <property type="entry name" value="6-hairpin_glycosidase_sf"/>
</dbReference>
<feature type="domain" description="Alpha-L-rhamnosidase concanavalin-like" evidence="5">
    <location>
        <begin position="531"/>
        <end position="626"/>
    </location>
</feature>
<evidence type="ECO:0000259" key="8">
    <source>
        <dbReference type="Pfam" id="PF17390"/>
    </source>
</evidence>
<name>C7NP53_HALUD</name>
<dbReference type="InterPro" id="IPR012341">
    <property type="entry name" value="6hp_glycosidase-like_sf"/>
</dbReference>
<evidence type="ECO:0000259" key="7">
    <source>
        <dbReference type="Pfam" id="PF17389"/>
    </source>
</evidence>
<accession>C7NP53</accession>
<evidence type="ECO:0000313" key="9">
    <source>
        <dbReference type="EMBL" id="ACV10344.1"/>
    </source>
</evidence>
<dbReference type="STRING" id="519442.Huta_0156"/>
<dbReference type="EC" id="3.2.1.40" evidence="2"/>
<feature type="region of interest" description="Disordered" evidence="4">
    <location>
        <begin position="1"/>
        <end position="30"/>
    </location>
</feature>
<dbReference type="InterPro" id="IPR035398">
    <property type="entry name" value="Bac_rhamnosid_C"/>
</dbReference>
<gene>
    <name evidence="9" type="ordered locus">Huta_0156</name>
</gene>
<protein>
    <recommendedName>
        <fullName evidence="2">alpha-L-rhamnosidase</fullName>
        <ecNumber evidence="2">3.2.1.40</ecNumber>
    </recommendedName>
</protein>
<dbReference type="PANTHER" id="PTHR33307:SF6">
    <property type="entry name" value="ALPHA-RHAMNOSIDASE (EUROFUNG)-RELATED"/>
    <property type="match status" value="1"/>
</dbReference>
<dbReference type="AlphaFoldDB" id="C7NP53"/>
<dbReference type="KEGG" id="hut:Huta_0156"/>
<dbReference type="InterPro" id="IPR013737">
    <property type="entry name" value="Bac_rhamnosid_N"/>
</dbReference>
<comment type="catalytic activity">
    <reaction evidence="1">
        <text>Hydrolysis of terminal non-reducing alpha-L-rhamnose residues in alpha-L-rhamnosides.</text>
        <dbReference type="EC" id="3.2.1.40"/>
    </reaction>
</comment>
<sequence length="1084" mass="120798">MTTPADATPSHLRVEYEKSPTNVDPSRPPRFSWRIETARRGAAQRAYRLVVGRNPDAVANGDGTLWDSERVDSDRATNVVYDGPDLAADRTYYWSVKVWTDRGETEWAEPESFSTALRPEDWSGEWIAHQPGVGDTDGWRSQWHRPEEDAAEWVQLDLGESRPVDEITLHPADPISVVRTPDDVAVTIHWSSNPLAGFGFPETYRIELSDDPDFAESTVVAERRMPDQGESTTDGLPTDLATPPQTHDGLDAGGRYLRITATDLFEFVPPTSRDAADSRKTEGVHPWQCFALAGVTVRDGEGTDLTGDASAEVSSSVETATWGREHLLNGHTDSRLASTSPQLRREFELEKPVERARAHVAAVGYGELAINGEKVGDRVLDPAWTEYEKRILYSTDDVTEQLTKGDNAVGLWLGRGWFAKRGAYWVADGSPRARVVLTVEFTDGTTRRISTDCDWAARESPIVENDIYDGETYDARREADGWRRPGFEDPEWDGAEVVDSPGGTLRPERIEPMEIVETFDVEDVHEHPDGPILDFGQNLTGWLEIEIEDPAAGEEITLKHAETLTDDGDLATVDLRSADATDTYLARGEGSETYEPRFTYHGFRYAQVEGYPSELDPEAVTAKVVHTAMDRRGEFACSNDDLNQVQHNAVWGLAGNAHSIPEDCPQRDERFGWTGDAQIAARSLAFNFDAARFHEKWARDHDDAASELGYAPDVIPNKAPENPGDPTWTITRVVIPWHRYRHDGDERILEEQFEGMRAHVEYWLSVTEDDLVPGAYGKFGDWLAFENTNGRRGLPYDLFTTAFVYQITDILAKIADVLDNDGDAARYREWADRLPTAFNEEFFEPAAGRYRPGTQASYAVPLFLGLVPEDHVETVAAGLAEKVRSDGGKLKTGFLGTRPLIQTLAEHGYDDLAYEVVSQPERPGWVYMARNGATTMWERWNSDDSIGSGMNSLNHSPLTHVSEYFYEVLAGIKIGDRPVTDHVTIAPSLVEDLEWVEASYETRNGEMAVDWERTDGGYDLSVRVPWNTSATIRLPDAAGRSVSESGVDLSVETTPTREGVRSIDYEDDVVVLALDAGEFDLSVR</sequence>
<reference evidence="9 10" key="1">
    <citation type="journal article" date="2009" name="Stand. Genomic Sci.">
        <title>Complete genome sequence of Halorhabdus utahensis type strain (AX-2).</title>
        <authorList>
            <person name="Anderson I."/>
            <person name="Tindall B.J."/>
            <person name="Pomrenke H."/>
            <person name="Goker M."/>
            <person name="Lapidus A."/>
            <person name="Nolan M."/>
            <person name="Copeland A."/>
            <person name="Glavina Del Rio T."/>
            <person name="Chen F."/>
            <person name="Tice H."/>
            <person name="Cheng J.F."/>
            <person name="Lucas S."/>
            <person name="Chertkov O."/>
            <person name="Bruce D."/>
            <person name="Brettin T."/>
            <person name="Detter J.C."/>
            <person name="Han C."/>
            <person name="Goodwin L."/>
            <person name="Land M."/>
            <person name="Hauser L."/>
            <person name="Chang Y.J."/>
            <person name="Jeffries C.D."/>
            <person name="Pitluck S."/>
            <person name="Pati A."/>
            <person name="Mavromatis K."/>
            <person name="Ivanova N."/>
            <person name="Ovchinnikova G."/>
            <person name="Chen A."/>
            <person name="Palaniappan K."/>
            <person name="Chain P."/>
            <person name="Rohde M."/>
            <person name="Bristow J."/>
            <person name="Eisen J.A."/>
            <person name="Markowitz V."/>
            <person name="Hugenholtz P."/>
            <person name="Kyrpides N.C."/>
            <person name="Klenk H.P."/>
        </authorList>
    </citation>
    <scope>NUCLEOTIDE SEQUENCE [LARGE SCALE GENOMIC DNA]</scope>
    <source>
        <strain evidence="10">DSM 12940 / JCM 11049 / AX-2</strain>
    </source>
</reference>
<evidence type="ECO:0000256" key="2">
    <source>
        <dbReference type="ARBA" id="ARBA00012652"/>
    </source>
</evidence>
<keyword evidence="10" id="KW-1185">Reference proteome</keyword>
<dbReference type="GO" id="GO:0005975">
    <property type="term" value="P:carbohydrate metabolic process"/>
    <property type="evidence" value="ECO:0007669"/>
    <property type="project" value="InterPro"/>
</dbReference>
<organism evidence="9 10">
    <name type="scientific">Halorhabdus utahensis (strain DSM 12940 / JCM 11049 / AX-2)</name>
    <dbReference type="NCBI Taxonomy" id="519442"/>
    <lineage>
        <taxon>Archaea</taxon>
        <taxon>Methanobacteriati</taxon>
        <taxon>Methanobacteriota</taxon>
        <taxon>Stenosarchaea group</taxon>
        <taxon>Halobacteria</taxon>
        <taxon>Halobacteriales</taxon>
        <taxon>Haloarculaceae</taxon>
        <taxon>Halorhabdus</taxon>
    </lineage>
</organism>
<dbReference type="Proteomes" id="UP000002071">
    <property type="component" value="Chromosome"/>
</dbReference>
<dbReference type="Gene3D" id="2.60.120.260">
    <property type="entry name" value="Galactose-binding domain-like"/>
    <property type="match status" value="3"/>
</dbReference>
<dbReference type="EMBL" id="CP001687">
    <property type="protein sequence ID" value="ACV10344.1"/>
    <property type="molecule type" value="Genomic_DNA"/>
</dbReference>
<evidence type="ECO:0000259" key="6">
    <source>
        <dbReference type="Pfam" id="PF08531"/>
    </source>
</evidence>
<dbReference type="GO" id="GO:0030596">
    <property type="term" value="F:alpha-L-rhamnosidase activity"/>
    <property type="evidence" value="ECO:0007669"/>
    <property type="project" value="UniProtKB-EC"/>
</dbReference>
<dbReference type="SUPFAM" id="SSF48208">
    <property type="entry name" value="Six-hairpin glycosidases"/>
    <property type="match status" value="1"/>
</dbReference>
<dbReference type="PANTHER" id="PTHR33307">
    <property type="entry name" value="ALPHA-RHAMNOSIDASE (EUROFUNG)"/>
    <property type="match status" value="1"/>
</dbReference>
<dbReference type="Pfam" id="PF08531">
    <property type="entry name" value="Bac_rhamnosid_N"/>
    <property type="match status" value="1"/>
</dbReference>
<feature type="domain" description="Bacterial alpha-L-rhamnosidase N-terminal" evidence="6">
    <location>
        <begin position="351"/>
        <end position="517"/>
    </location>
</feature>
<dbReference type="GeneID" id="8382418"/>
<dbReference type="Gene3D" id="2.60.420.10">
    <property type="entry name" value="Maltose phosphorylase, domain 3"/>
    <property type="match status" value="1"/>
</dbReference>